<evidence type="ECO:0000313" key="2">
    <source>
        <dbReference type="EMBL" id="KAG0446097.1"/>
    </source>
</evidence>
<organism evidence="3 4">
    <name type="scientific">Vanilla planifolia</name>
    <name type="common">Vanilla</name>
    <dbReference type="NCBI Taxonomy" id="51239"/>
    <lineage>
        <taxon>Eukaryota</taxon>
        <taxon>Viridiplantae</taxon>
        <taxon>Streptophyta</taxon>
        <taxon>Embryophyta</taxon>
        <taxon>Tracheophyta</taxon>
        <taxon>Spermatophyta</taxon>
        <taxon>Magnoliopsida</taxon>
        <taxon>Liliopsida</taxon>
        <taxon>Asparagales</taxon>
        <taxon>Orchidaceae</taxon>
        <taxon>Vanilloideae</taxon>
        <taxon>Vanilleae</taxon>
        <taxon>Vanilla</taxon>
    </lineage>
</organism>
<gene>
    <name evidence="3" type="ORF">HPP92_028997</name>
    <name evidence="2" type="ORF">HPP92_029009</name>
</gene>
<dbReference type="Proteomes" id="UP000636800">
    <property type="component" value="Unassembled WGS sequence"/>
</dbReference>
<evidence type="ECO:0000256" key="1">
    <source>
        <dbReference type="SAM" id="MobiDB-lite"/>
    </source>
</evidence>
<dbReference type="AlphaFoldDB" id="A0A835P5W7"/>
<accession>A0A835P5W7</accession>
<protein>
    <submittedName>
        <fullName evidence="3">Uncharacterized protein</fullName>
    </submittedName>
</protein>
<name>A0A835P5W7_VANPL</name>
<dbReference type="EMBL" id="JADCNM010000616">
    <property type="protein sequence ID" value="KAG0446097.1"/>
    <property type="molecule type" value="Genomic_DNA"/>
</dbReference>
<evidence type="ECO:0000313" key="5">
    <source>
        <dbReference type="Proteomes" id="UP000639772"/>
    </source>
</evidence>
<dbReference type="EMBL" id="JADCNL010000615">
    <property type="protein sequence ID" value="KAG0446101.1"/>
    <property type="molecule type" value="Genomic_DNA"/>
</dbReference>
<dbReference type="Proteomes" id="UP000639772">
    <property type="component" value="Unassembled WGS sequence"/>
</dbReference>
<proteinExistence type="predicted"/>
<reference evidence="4 5" key="1">
    <citation type="journal article" date="2020" name="Nat. Food">
        <title>A phased Vanilla planifolia genome enables genetic improvement of flavour and production.</title>
        <authorList>
            <person name="Hasing T."/>
            <person name="Tang H."/>
            <person name="Brym M."/>
            <person name="Khazi F."/>
            <person name="Huang T."/>
            <person name="Chambers A.H."/>
        </authorList>
    </citation>
    <scope>NUCLEOTIDE SEQUENCE [LARGE SCALE GENOMIC DNA]</scope>
    <source>
        <tissue evidence="3">Leaf</tissue>
    </source>
</reference>
<keyword evidence="4" id="KW-1185">Reference proteome</keyword>
<comment type="caution">
    <text evidence="3">The sequence shown here is derived from an EMBL/GenBank/DDBJ whole genome shotgun (WGS) entry which is preliminary data.</text>
</comment>
<evidence type="ECO:0000313" key="3">
    <source>
        <dbReference type="EMBL" id="KAG0446101.1"/>
    </source>
</evidence>
<evidence type="ECO:0000313" key="4">
    <source>
        <dbReference type="Proteomes" id="UP000636800"/>
    </source>
</evidence>
<feature type="compositionally biased region" description="Polar residues" evidence="1">
    <location>
        <begin position="196"/>
        <end position="212"/>
    </location>
</feature>
<feature type="region of interest" description="Disordered" evidence="1">
    <location>
        <begin position="188"/>
        <end position="212"/>
    </location>
</feature>
<sequence length="240" mass="27158">MLVASSARYDTSSAGLSVRIRGEQVERQKAVIDSQGHGYVFFMRTSTGCQLRFLQATLHAGREQLLKERLSLVARDDGRNWVWALAVTKQAPEKTTSDHVGVTPTPRDCLSPYVFLGRTLNLPPLQEILIDLPAQLFLRNSTGFSSLSLEDWLCSCRSSTVVKVNFMSQVGRGNRKWLLPDYQLHSYPEEPPARTLPTTSPGMSKSENASNSEMFLPHEKRREDLRHEDRIKGFLLAQRR</sequence>